<protein>
    <submittedName>
        <fullName evidence="3">ParB/RepB/Spo0J family partition protein</fullName>
    </submittedName>
</protein>
<dbReference type="Proteomes" id="UP001174050">
    <property type="component" value="Unassembled WGS sequence"/>
</dbReference>
<sequence>MEKVPVRALRTADSPRLTRISEEHVRLLAETGTALPPIVVHRATMRVIDGTHRVHAALLRGDEEIGVRFFDGDARDAFVFAVRSNITHGLPLRIAERTSAARRIIGTHPHWSDRAIAEAVGLTAKTVAGVRRSSTEEGPQSNSRVGKDGRVRPLDGAAGRLHAHKLLLRNPEMPLRLIAQEAGISISTVWDVRARIKRGEDPVPPRQRKMMAAAAEERPQRAGSARAGSREEDAGRGAGTVARQEAHASESVVSETLERLRKDPSLRFSAAGRDFLRWVESRVISPQEWSQFIDRLPPHQANLIVEIARKNAGLWRDFAEQLRARQALVESAAEVD</sequence>
<evidence type="ECO:0000256" key="1">
    <source>
        <dbReference type="SAM" id="MobiDB-lite"/>
    </source>
</evidence>
<keyword evidence="4" id="KW-1185">Reference proteome</keyword>
<dbReference type="EMBL" id="JAUEPL010000008">
    <property type="protein sequence ID" value="MDN3294076.1"/>
    <property type="molecule type" value="Genomic_DNA"/>
</dbReference>
<feature type="region of interest" description="Disordered" evidence="1">
    <location>
        <begin position="200"/>
        <end position="249"/>
    </location>
</feature>
<dbReference type="InterPro" id="IPR003115">
    <property type="entry name" value="ParB_N"/>
</dbReference>
<evidence type="ECO:0000313" key="3">
    <source>
        <dbReference type="EMBL" id="MDN3294076.1"/>
    </source>
</evidence>
<dbReference type="RefSeq" id="WP_290111082.1">
    <property type="nucleotide sequence ID" value="NZ_JAUEPL010000008.1"/>
</dbReference>
<accession>A0ABT7Z3R2</accession>
<gene>
    <name evidence="3" type="ORF">QWM81_08450</name>
</gene>
<evidence type="ECO:0000313" key="4">
    <source>
        <dbReference type="Proteomes" id="UP001174050"/>
    </source>
</evidence>
<comment type="caution">
    <text evidence="3">The sequence shown here is derived from an EMBL/GenBank/DDBJ whole genome shotgun (WGS) entry which is preliminary data.</text>
</comment>
<feature type="domain" description="ParB-like N-terminal" evidence="2">
    <location>
        <begin position="2"/>
        <end position="86"/>
    </location>
</feature>
<dbReference type="InterPro" id="IPR036086">
    <property type="entry name" value="ParB/Sulfiredoxin_sf"/>
</dbReference>
<dbReference type="SUPFAM" id="SSF110849">
    <property type="entry name" value="ParB/Sulfiredoxin"/>
    <property type="match status" value="1"/>
</dbReference>
<dbReference type="SMART" id="SM00470">
    <property type="entry name" value="ParB"/>
    <property type="match status" value="1"/>
</dbReference>
<evidence type="ECO:0000259" key="2">
    <source>
        <dbReference type="SMART" id="SM00470"/>
    </source>
</evidence>
<name>A0ABT7Z3R2_9ACTN</name>
<feature type="region of interest" description="Disordered" evidence="1">
    <location>
        <begin position="129"/>
        <end position="151"/>
    </location>
</feature>
<organism evidence="3 4">
    <name type="scientific">Streptomyces ficellus</name>
    <dbReference type="NCBI Taxonomy" id="1977088"/>
    <lineage>
        <taxon>Bacteria</taxon>
        <taxon>Bacillati</taxon>
        <taxon>Actinomycetota</taxon>
        <taxon>Actinomycetes</taxon>
        <taxon>Kitasatosporales</taxon>
        <taxon>Streptomycetaceae</taxon>
        <taxon>Streptomyces</taxon>
    </lineage>
</organism>
<reference evidence="3" key="1">
    <citation type="submission" date="2023-06" db="EMBL/GenBank/DDBJ databases">
        <title>WGS-Sequencing of Streptomyces ficellus isolate 21 collected from sand in Gara Djebilet Iron Mine in Algeria.</title>
        <authorList>
            <person name="Zegers G.P."/>
            <person name="Gomez A."/>
            <person name="Gueddou A."/>
            <person name="Zahara A.F."/>
            <person name="Worth M."/>
            <person name="Sevigny J.L."/>
            <person name="Tisa L."/>
        </authorList>
    </citation>
    <scope>NUCLEOTIDE SEQUENCE</scope>
    <source>
        <strain evidence="3">AS11</strain>
    </source>
</reference>
<proteinExistence type="predicted"/>